<dbReference type="InterPro" id="IPR032675">
    <property type="entry name" value="LRR_dom_sf"/>
</dbReference>
<dbReference type="PANTHER" id="PTHR13318:SF190">
    <property type="entry name" value="PARTNER OF PAIRED, ISOFORM B"/>
    <property type="match status" value="1"/>
</dbReference>
<dbReference type="Proteomes" id="UP000053989">
    <property type="component" value="Unassembled WGS sequence"/>
</dbReference>
<sequence length="521" mass="57860">MSKRKASGTRIAPAKRGRTRSNTTPAFGAASEDDFLTAEPRQIPSASALSVRPLTWGDAIPMLSSLATRRFVENMPALSSDERLWAYVRLWLKRLPDLLVPKVFNMLQDSCPNIISHELIMLYFFRGPTIKLSQSLPGMQKQTFASIATHHSLRELYLIGLDKYSDTHFASLVSSLPQLRILVLRGCTQVSVKTAKAAASYSSLTSVNFSYTTVTPLSLRAVLTLRCCLEVLKVAGIPSWTDRAFSKLLNTFSKTPDIAFKNLHNLKLRQLALSEASVQPFLARCPNLKRLDISFTLVRRRPIGPYIIPPLEKISLTSLNMGTLDLLMLVVMLRNLRTLSVGALGTGQGSSVGLGNSSAMNMTDESLDRLIDVLKELENLEKVSLMGNSKLGLTDRAVLSKFIRRVGRRCKHLNLSGLQRLTSQNLSGLMSEKDSSDPPRLEELILNHTGIDDKAAPYISCCSSLSSLRLAGTKITSVGLFPIIDACPRLEQLDLTSCRGIKVADRRRFFEVWEHEWKDRS</sequence>
<dbReference type="GO" id="GO:0019005">
    <property type="term" value="C:SCF ubiquitin ligase complex"/>
    <property type="evidence" value="ECO:0007669"/>
    <property type="project" value="TreeGrafter"/>
</dbReference>
<organism evidence="2 3">
    <name type="scientific">Scleroderma citrinum Foug A</name>
    <dbReference type="NCBI Taxonomy" id="1036808"/>
    <lineage>
        <taxon>Eukaryota</taxon>
        <taxon>Fungi</taxon>
        <taxon>Dikarya</taxon>
        <taxon>Basidiomycota</taxon>
        <taxon>Agaricomycotina</taxon>
        <taxon>Agaricomycetes</taxon>
        <taxon>Agaricomycetidae</taxon>
        <taxon>Boletales</taxon>
        <taxon>Sclerodermatineae</taxon>
        <taxon>Sclerodermataceae</taxon>
        <taxon>Scleroderma</taxon>
    </lineage>
</organism>
<dbReference type="PANTHER" id="PTHR13318">
    <property type="entry name" value="PARTNER OF PAIRED, ISOFORM B-RELATED"/>
    <property type="match status" value="1"/>
</dbReference>
<evidence type="ECO:0000313" key="2">
    <source>
        <dbReference type="EMBL" id="KIM67139.1"/>
    </source>
</evidence>
<dbReference type="InParanoid" id="A0A0C3EFS1"/>
<keyword evidence="3" id="KW-1185">Reference proteome</keyword>
<dbReference type="OrthoDB" id="550575at2759"/>
<dbReference type="GO" id="GO:0031146">
    <property type="term" value="P:SCF-dependent proteasomal ubiquitin-dependent protein catabolic process"/>
    <property type="evidence" value="ECO:0007669"/>
    <property type="project" value="TreeGrafter"/>
</dbReference>
<dbReference type="HOGENOM" id="CLU_028914_0_0_1"/>
<dbReference type="STRING" id="1036808.A0A0C3EFS1"/>
<reference evidence="3" key="2">
    <citation type="submission" date="2015-01" db="EMBL/GenBank/DDBJ databases">
        <title>Evolutionary Origins and Diversification of the Mycorrhizal Mutualists.</title>
        <authorList>
            <consortium name="DOE Joint Genome Institute"/>
            <consortium name="Mycorrhizal Genomics Consortium"/>
            <person name="Kohler A."/>
            <person name="Kuo A."/>
            <person name="Nagy L.G."/>
            <person name="Floudas D."/>
            <person name="Copeland A."/>
            <person name="Barry K.W."/>
            <person name="Cichocki N."/>
            <person name="Veneault-Fourrey C."/>
            <person name="LaButti K."/>
            <person name="Lindquist E.A."/>
            <person name="Lipzen A."/>
            <person name="Lundell T."/>
            <person name="Morin E."/>
            <person name="Murat C."/>
            <person name="Riley R."/>
            <person name="Ohm R."/>
            <person name="Sun H."/>
            <person name="Tunlid A."/>
            <person name="Henrissat B."/>
            <person name="Grigoriev I.V."/>
            <person name="Hibbett D.S."/>
            <person name="Martin F."/>
        </authorList>
    </citation>
    <scope>NUCLEOTIDE SEQUENCE [LARGE SCALE GENOMIC DNA]</scope>
    <source>
        <strain evidence="3">Foug A</strain>
    </source>
</reference>
<protein>
    <recommendedName>
        <fullName evidence="4">F-box domain-containing protein</fullName>
    </recommendedName>
</protein>
<feature type="compositionally biased region" description="Basic residues" evidence="1">
    <location>
        <begin position="1"/>
        <end position="19"/>
    </location>
</feature>
<evidence type="ECO:0000313" key="3">
    <source>
        <dbReference type="Proteomes" id="UP000053989"/>
    </source>
</evidence>
<dbReference type="Gene3D" id="3.80.10.10">
    <property type="entry name" value="Ribonuclease Inhibitor"/>
    <property type="match status" value="2"/>
</dbReference>
<evidence type="ECO:0008006" key="4">
    <source>
        <dbReference type="Google" id="ProtNLM"/>
    </source>
</evidence>
<name>A0A0C3EFS1_9AGAM</name>
<dbReference type="AlphaFoldDB" id="A0A0C3EFS1"/>
<gene>
    <name evidence="2" type="ORF">SCLCIDRAFT_1210624</name>
</gene>
<dbReference type="EMBL" id="KN822014">
    <property type="protein sequence ID" value="KIM67139.1"/>
    <property type="molecule type" value="Genomic_DNA"/>
</dbReference>
<proteinExistence type="predicted"/>
<dbReference type="SUPFAM" id="SSF52047">
    <property type="entry name" value="RNI-like"/>
    <property type="match status" value="1"/>
</dbReference>
<accession>A0A0C3EFS1</accession>
<evidence type="ECO:0000256" key="1">
    <source>
        <dbReference type="SAM" id="MobiDB-lite"/>
    </source>
</evidence>
<feature type="region of interest" description="Disordered" evidence="1">
    <location>
        <begin position="1"/>
        <end position="34"/>
    </location>
</feature>
<reference evidence="2 3" key="1">
    <citation type="submission" date="2014-04" db="EMBL/GenBank/DDBJ databases">
        <authorList>
            <consortium name="DOE Joint Genome Institute"/>
            <person name="Kuo A."/>
            <person name="Kohler A."/>
            <person name="Nagy L.G."/>
            <person name="Floudas D."/>
            <person name="Copeland A."/>
            <person name="Barry K.W."/>
            <person name="Cichocki N."/>
            <person name="Veneault-Fourrey C."/>
            <person name="LaButti K."/>
            <person name="Lindquist E.A."/>
            <person name="Lipzen A."/>
            <person name="Lundell T."/>
            <person name="Morin E."/>
            <person name="Murat C."/>
            <person name="Sun H."/>
            <person name="Tunlid A."/>
            <person name="Henrissat B."/>
            <person name="Grigoriev I.V."/>
            <person name="Hibbett D.S."/>
            <person name="Martin F."/>
            <person name="Nordberg H.P."/>
            <person name="Cantor M.N."/>
            <person name="Hua S.X."/>
        </authorList>
    </citation>
    <scope>NUCLEOTIDE SEQUENCE [LARGE SCALE GENOMIC DNA]</scope>
    <source>
        <strain evidence="2 3">Foug A</strain>
    </source>
</reference>